<dbReference type="PANTHER" id="PTHR42693:SF53">
    <property type="entry name" value="ENDO-4-O-SULFATASE"/>
    <property type="match status" value="1"/>
</dbReference>
<accession>K6YWW4</accession>
<dbReference type="InterPro" id="IPR017850">
    <property type="entry name" value="Alkaline_phosphatase_core_sf"/>
</dbReference>
<dbReference type="eggNOG" id="COG3119">
    <property type="taxonomic scope" value="Bacteria"/>
</dbReference>
<protein>
    <submittedName>
        <fullName evidence="4">Sulfatase</fullName>
    </submittedName>
</protein>
<evidence type="ECO:0000313" key="4">
    <source>
        <dbReference type="EMBL" id="GAC21228.1"/>
    </source>
</evidence>
<dbReference type="PANTHER" id="PTHR42693">
    <property type="entry name" value="ARYLSULFATASE FAMILY MEMBER"/>
    <property type="match status" value="1"/>
</dbReference>
<gene>
    <name evidence="4" type="ORF">GARC_4286</name>
</gene>
<evidence type="ECO:0000313" key="5">
    <source>
        <dbReference type="Proteomes" id="UP000006327"/>
    </source>
</evidence>
<comment type="similarity">
    <text evidence="1">Belongs to the sulfatase family.</text>
</comment>
<feature type="domain" description="Sulfatase N-terminal" evidence="3">
    <location>
        <begin position="60"/>
        <end position="344"/>
    </location>
</feature>
<dbReference type="GO" id="GO:0004065">
    <property type="term" value="F:arylsulfatase activity"/>
    <property type="evidence" value="ECO:0007669"/>
    <property type="project" value="TreeGrafter"/>
</dbReference>
<name>K6YWW4_9ALTE</name>
<evidence type="ECO:0000259" key="3">
    <source>
        <dbReference type="Pfam" id="PF00884"/>
    </source>
</evidence>
<dbReference type="AlphaFoldDB" id="K6YWW4"/>
<dbReference type="EMBL" id="BAEO01000062">
    <property type="protein sequence ID" value="GAC21228.1"/>
    <property type="molecule type" value="Genomic_DNA"/>
</dbReference>
<reference evidence="4 5" key="1">
    <citation type="journal article" date="2017" name="Antonie Van Leeuwenhoek">
        <title>Rhizobium rhizosphaerae sp. nov., a novel species isolated from rice rhizosphere.</title>
        <authorList>
            <person name="Zhao J.J."/>
            <person name="Zhang J."/>
            <person name="Zhang R.J."/>
            <person name="Zhang C.W."/>
            <person name="Yin H.Q."/>
            <person name="Zhang X.X."/>
        </authorList>
    </citation>
    <scope>NUCLEOTIDE SEQUENCE [LARGE SCALE GENOMIC DNA]</scope>
    <source>
        <strain evidence="4 5">BSs20135</strain>
    </source>
</reference>
<dbReference type="InterPro" id="IPR000917">
    <property type="entry name" value="Sulfatase_N"/>
</dbReference>
<keyword evidence="5" id="KW-1185">Reference proteome</keyword>
<evidence type="ECO:0000256" key="2">
    <source>
        <dbReference type="ARBA" id="ARBA00022801"/>
    </source>
</evidence>
<proteinExistence type="inferred from homology"/>
<dbReference type="Proteomes" id="UP000006327">
    <property type="component" value="Unassembled WGS sequence"/>
</dbReference>
<organism evidence="4 5">
    <name type="scientific">Paraglaciecola arctica BSs20135</name>
    <dbReference type="NCBI Taxonomy" id="493475"/>
    <lineage>
        <taxon>Bacteria</taxon>
        <taxon>Pseudomonadati</taxon>
        <taxon>Pseudomonadota</taxon>
        <taxon>Gammaproteobacteria</taxon>
        <taxon>Alteromonadales</taxon>
        <taxon>Alteromonadaceae</taxon>
        <taxon>Paraglaciecola</taxon>
    </lineage>
</organism>
<evidence type="ECO:0000256" key="1">
    <source>
        <dbReference type="ARBA" id="ARBA00008779"/>
    </source>
</evidence>
<dbReference type="STRING" id="493475.GARC_4286"/>
<dbReference type="InterPro" id="IPR050738">
    <property type="entry name" value="Sulfatase"/>
</dbReference>
<dbReference type="CDD" id="cd16027">
    <property type="entry name" value="SGSH"/>
    <property type="match status" value="1"/>
</dbReference>
<dbReference type="Gene3D" id="3.40.720.10">
    <property type="entry name" value="Alkaline Phosphatase, subunit A"/>
    <property type="match status" value="1"/>
</dbReference>
<comment type="caution">
    <text evidence="4">The sequence shown here is derived from an EMBL/GenBank/DDBJ whole genome shotgun (WGS) entry which is preliminary data.</text>
</comment>
<sequence>MVSTYPHRDYCRLQNSKLIKYRKTNMNQLRPYVALLVMTFLLCSCAQKTEQIAKTPDKKPNILWIYVEDISQDLGTYGEPLVKTPVIDDLANKGVKFTNTIMPAPVCSAVRSAMITGVMQTTLGVHNHHSARTEESAFYLPETITTVPELFKKAGYFTFNSGKEDYNFSYDRKDLYEGDYMVHPLYGKSGVPIDWNSRQDKDQPFFGQIQLKGGKHIFSSTFKDRVKFPIDRSKIKLPPYYPNDPVVVEEWARYLESLQMTDRDVGEILQRLKDDGELDNTLIFFFADHGTRFLRHKQFLYEGGIKVPFIAYWKGNPNIVVPGVRDELISGLDIGATSLAVAGIDIPEYFEGENLFSGHYKSKDYVISARDRCDFTIDRIRSVRTERYKYIKNFFPERSAMQPSYRDEWELTNVSRQLYLDGKLNDIQAKHWLPQRDVEELYDLVNDPDEINNLANDPNYAAELIHHREILTSWIKQTDDKGQYPEREESLKLMLGIWGDTAINPEYDLLRAKYPDLSGSQYSLKNERFKKVTQK</sequence>
<dbReference type="Pfam" id="PF00884">
    <property type="entry name" value="Sulfatase"/>
    <property type="match status" value="1"/>
</dbReference>
<keyword evidence="2" id="KW-0378">Hydrolase</keyword>
<dbReference type="SUPFAM" id="SSF53649">
    <property type="entry name" value="Alkaline phosphatase-like"/>
    <property type="match status" value="1"/>
</dbReference>